<keyword evidence="6" id="KW-0456">Lyase</keyword>
<evidence type="ECO:0000256" key="7">
    <source>
        <dbReference type="RuleBase" id="RU004328"/>
    </source>
</evidence>
<keyword evidence="4" id="KW-0378">Hydrolase</keyword>
<dbReference type="PaxDb" id="3880-AES69493"/>
<reference evidence="9 11" key="1">
    <citation type="journal article" date="2011" name="Nature">
        <title>The Medicago genome provides insight into the evolution of rhizobial symbioses.</title>
        <authorList>
            <person name="Young N.D."/>
            <person name="Debelle F."/>
            <person name="Oldroyd G.E."/>
            <person name="Geurts R."/>
            <person name="Cannon S.B."/>
            <person name="Udvardi M.K."/>
            <person name="Benedito V.A."/>
            <person name="Mayer K.F."/>
            <person name="Gouzy J."/>
            <person name="Schoof H."/>
            <person name="Van de Peer Y."/>
            <person name="Proost S."/>
            <person name="Cook D.R."/>
            <person name="Meyers B.C."/>
            <person name="Spannagl M."/>
            <person name="Cheung F."/>
            <person name="De Mita S."/>
            <person name="Krishnakumar V."/>
            <person name="Gundlach H."/>
            <person name="Zhou S."/>
            <person name="Mudge J."/>
            <person name="Bharti A.K."/>
            <person name="Murray J.D."/>
            <person name="Naoumkina M.A."/>
            <person name="Rosen B."/>
            <person name="Silverstein K.A."/>
            <person name="Tang H."/>
            <person name="Rombauts S."/>
            <person name="Zhao P.X."/>
            <person name="Zhou P."/>
            <person name="Barbe V."/>
            <person name="Bardou P."/>
            <person name="Bechner M."/>
            <person name="Bellec A."/>
            <person name="Berger A."/>
            <person name="Berges H."/>
            <person name="Bidwell S."/>
            <person name="Bisseling T."/>
            <person name="Choisne N."/>
            <person name="Couloux A."/>
            <person name="Denny R."/>
            <person name="Deshpande S."/>
            <person name="Dai X."/>
            <person name="Doyle J.J."/>
            <person name="Dudez A.M."/>
            <person name="Farmer A.D."/>
            <person name="Fouteau S."/>
            <person name="Franken C."/>
            <person name="Gibelin C."/>
            <person name="Gish J."/>
            <person name="Goldstein S."/>
            <person name="Gonzalez A.J."/>
            <person name="Green P.J."/>
            <person name="Hallab A."/>
            <person name="Hartog M."/>
            <person name="Hua A."/>
            <person name="Humphray S.J."/>
            <person name="Jeong D.H."/>
            <person name="Jing Y."/>
            <person name="Jocker A."/>
            <person name="Kenton S.M."/>
            <person name="Kim D.J."/>
            <person name="Klee K."/>
            <person name="Lai H."/>
            <person name="Lang C."/>
            <person name="Lin S."/>
            <person name="Macmil S.L."/>
            <person name="Magdelenat G."/>
            <person name="Matthews L."/>
            <person name="McCorrison J."/>
            <person name="Monaghan E.L."/>
            <person name="Mun J.H."/>
            <person name="Najar F.Z."/>
            <person name="Nicholson C."/>
            <person name="Noirot C."/>
            <person name="O'Bleness M."/>
            <person name="Paule C.R."/>
            <person name="Poulain J."/>
            <person name="Prion F."/>
            <person name="Qin B."/>
            <person name="Qu C."/>
            <person name="Retzel E.F."/>
            <person name="Riddle C."/>
            <person name="Sallet E."/>
            <person name="Samain S."/>
            <person name="Samson N."/>
            <person name="Sanders I."/>
            <person name="Saurat O."/>
            <person name="Scarpelli C."/>
            <person name="Schiex T."/>
            <person name="Segurens B."/>
            <person name="Severin A.J."/>
            <person name="Sherrier D.J."/>
            <person name="Shi R."/>
            <person name="Sims S."/>
            <person name="Singer S.R."/>
            <person name="Sinharoy S."/>
            <person name="Sterck L."/>
            <person name="Viollet A."/>
            <person name="Wang B.B."/>
            <person name="Wang K."/>
            <person name="Wang M."/>
            <person name="Wang X."/>
            <person name="Warfsmann J."/>
            <person name="Weissenbach J."/>
            <person name="White D.D."/>
            <person name="White J.D."/>
            <person name="Wiley G.B."/>
            <person name="Wincker P."/>
            <person name="Xing Y."/>
            <person name="Yang L."/>
            <person name="Yao Z."/>
            <person name="Ying F."/>
            <person name="Zhai J."/>
            <person name="Zhou L."/>
            <person name="Zuber A."/>
            <person name="Denarie J."/>
            <person name="Dixon R.A."/>
            <person name="May G.D."/>
            <person name="Schwartz D.C."/>
            <person name="Rogers J."/>
            <person name="Quetier F."/>
            <person name="Town C.D."/>
            <person name="Roe B.A."/>
        </authorList>
    </citation>
    <scope>NUCLEOTIDE SEQUENCE [LARGE SCALE GENOMIC DNA]</scope>
    <source>
        <strain evidence="9">A17</strain>
        <strain evidence="10 11">cv. Jemalong A17</strain>
    </source>
</reference>
<dbReference type="InterPro" id="IPR001568">
    <property type="entry name" value="RNase_T2-like"/>
</dbReference>
<dbReference type="GO" id="GO:0005576">
    <property type="term" value="C:extracellular region"/>
    <property type="evidence" value="ECO:0000318"/>
    <property type="project" value="GO_Central"/>
</dbReference>
<dbReference type="AlphaFoldDB" id="G7IWT0"/>
<comment type="similarity">
    <text evidence="1 7">Belongs to the RNase T2 family.</text>
</comment>
<sequence length="273" mass="31133">MSLNMIPIIIIFVGLLLASSSCSYSTPNNTSYYKTLTPTSPSLSHDSPSPYYSPLLNKGKKKPPPTPPLPPPQPIVTPFEYLKIVQTWPTSFCKFKKCIIPPPTTWFTIHGVWPSNISDPQPRLCTKEKIDWSTFSSLVSMTDLRKYWPRLDTAVKNDDLFFWSEQWDNHGTCSSMHPPDFFNLAFKIYHKKELKTILQNEGIIPGGIKPETSQKIFDTIETGIGGFKPQIECLRVQNKDYLYQIKLCLDKTGDKYKDCPGPLIKCPMDVYFP</sequence>
<evidence type="ECO:0000256" key="2">
    <source>
        <dbReference type="ARBA" id="ARBA00022722"/>
    </source>
</evidence>
<evidence type="ECO:0000256" key="3">
    <source>
        <dbReference type="ARBA" id="ARBA00022759"/>
    </source>
</evidence>
<keyword evidence="2" id="KW-0540">Nuclease</keyword>
<evidence type="ECO:0000256" key="5">
    <source>
        <dbReference type="ARBA" id="ARBA00023157"/>
    </source>
</evidence>
<organism evidence="9 11">
    <name type="scientific">Medicago truncatula</name>
    <name type="common">Barrel medic</name>
    <name type="synonym">Medicago tribuloides</name>
    <dbReference type="NCBI Taxonomy" id="3880"/>
    <lineage>
        <taxon>Eukaryota</taxon>
        <taxon>Viridiplantae</taxon>
        <taxon>Streptophyta</taxon>
        <taxon>Embryophyta</taxon>
        <taxon>Tracheophyta</taxon>
        <taxon>Spermatophyta</taxon>
        <taxon>Magnoliopsida</taxon>
        <taxon>eudicotyledons</taxon>
        <taxon>Gunneridae</taxon>
        <taxon>Pentapetalae</taxon>
        <taxon>rosids</taxon>
        <taxon>fabids</taxon>
        <taxon>Fabales</taxon>
        <taxon>Fabaceae</taxon>
        <taxon>Papilionoideae</taxon>
        <taxon>50 kb inversion clade</taxon>
        <taxon>NPAAA clade</taxon>
        <taxon>Hologalegina</taxon>
        <taxon>IRL clade</taxon>
        <taxon>Trifolieae</taxon>
        <taxon>Medicago</taxon>
    </lineage>
</organism>
<keyword evidence="8" id="KW-0732">Signal</keyword>
<dbReference type="PANTHER" id="PTHR11240:SF75">
    <property type="entry name" value="RIBONUCLEASE 3"/>
    <property type="match status" value="1"/>
</dbReference>
<dbReference type="InterPro" id="IPR033697">
    <property type="entry name" value="Ribonuclease_T2_eukaryotic"/>
</dbReference>
<dbReference type="OMA" id="HEWESHG"/>
<dbReference type="GO" id="GO:0004521">
    <property type="term" value="F:RNA endonuclease activity"/>
    <property type="evidence" value="ECO:0000318"/>
    <property type="project" value="GO_Central"/>
</dbReference>
<name>G7IWT0_MEDTR</name>
<dbReference type="KEGG" id="mtr:11419623"/>
<dbReference type="Proteomes" id="UP000002051">
    <property type="component" value="Chromosome 3"/>
</dbReference>
<dbReference type="GO" id="GO:0016787">
    <property type="term" value="F:hydrolase activity"/>
    <property type="evidence" value="ECO:0007669"/>
    <property type="project" value="UniProtKB-KW"/>
</dbReference>
<dbReference type="PANTHER" id="PTHR11240">
    <property type="entry name" value="RIBONUCLEASE T2"/>
    <property type="match status" value="1"/>
</dbReference>
<dbReference type="EMBL" id="CM001219">
    <property type="protein sequence ID" value="AES69493.1"/>
    <property type="molecule type" value="Genomic_DNA"/>
</dbReference>
<dbReference type="EnsemblPlants" id="AES69493">
    <property type="protein sequence ID" value="AES69493"/>
    <property type="gene ID" value="MTR_3g030660"/>
</dbReference>
<gene>
    <name evidence="10" type="primary">11419623</name>
    <name evidence="9" type="ordered locus">MTR_3g030660</name>
</gene>
<evidence type="ECO:0000313" key="11">
    <source>
        <dbReference type="Proteomes" id="UP000002051"/>
    </source>
</evidence>
<keyword evidence="11" id="KW-1185">Reference proteome</keyword>
<dbReference type="HOGENOM" id="CLU_1035730_0_0_1"/>
<dbReference type="OrthoDB" id="1898737at2759"/>
<evidence type="ECO:0000313" key="9">
    <source>
        <dbReference type="EMBL" id="AES69493.1"/>
    </source>
</evidence>
<dbReference type="InterPro" id="IPR036430">
    <property type="entry name" value="RNase_T2-like_sf"/>
</dbReference>
<reference evidence="9 11" key="2">
    <citation type="journal article" date="2014" name="BMC Genomics">
        <title>An improved genome release (version Mt4.0) for the model legume Medicago truncatula.</title>
        <authorList>
            <person name="Tang H."/>
            <person name="Krishnakumar V."/>
            <person name="Bidwell S."/>
            <person name="Rosen B."/>
            <person name="Chan A."/>
            <person name="Zhou S."/>
            <person name="Gentzbittel L."/>
            <person name="Childs K.L."/>
            <person name="Yandell M."/>
            <person name="Gundlach H."/>
            <person name="Mayer K.F."/>
            <person name="Schwartz D.C."/>
            <person name="Town C.D."/>
        </authorList>
    </citation>
    <scope>GENOME REANNOTATION</scope>
    <source>
        <strain evidence="10 11">cv. Jemalong A17</strain>
    </source>
</reference>
<accession>G7IWT0</accession>
<evidence type="ECO:0000256" key="6">
    <source>
        <dbReference type="ARBA" id="ARBA00023239"/>
    </source>
</evidence>
<evidence type="ECO:0000256" key="1">
    <source>
        <dbReference type="ARBA" id="ARBA00007469"/>
    </source>
</evidence>
<dbReference type="eggNOG" id="KOG1642">
    <property type="taxonomic scope" value="Eukaryota"/>
</dbReference>
<dbReference type="GO" id="GO:0033897">
    <property type="term" value="F:ribonuclease T2 activity"/>
    <property type="evidence" value="ECO:0007669"/>
    <property type="project" value="InterPro"/>
</dbReference>
<dbReference type="Gene3D" id="3.90.730.10">
    <property type="entry name" value="Ribonuclease T2-like"/>
    <property type="match status" value="1"/>
</dbReference>
<dbReference type="CDD" id="cd01061">
    <property type="entry name" value="RNase_T2_euk"/>
    <property type="match status" value="1"/>
</dbReference>
<dbReference type="GO" id="GO:0003723">
    <property type="term" value="F:RNA binding"/>
    <property type="evidence" value="ECO:0007669"/>
    <property type="project" value="InterPro"/>
</dbReference>
<reference evidence="10" key="3">
    <citation type="submission" date="2015-04" db="UniProtKB">
        <authorList>
            <consortium name="EnsemblPlants"/>
        </authorList>
    </citation>
    <scope>IDENTIFICATION</scope>
    <source>
        <strain evidence="10">cv. Jemalong A17</strain>
    </source>
</reference>
<feature type="chain" id="PRO_5014572505" evidence="8">
    <location>
        <begin position="24"/>
        <end position="273"/>
    </location>
</feature>
<proteinExistence type="inferred from homology"/>
<feature type="signal peptide" evidence="8">
    <location>
        <begin position="1"/>
        <end position="23"/>
    </location>
</feature>
<dbReference type="SUPFAM" id="SSF55895">
    <property type="entry name" value="Ribonuclease Rh-like"/>
    <property type="match status" value="1"/>
</dbReference>
<evidence type="ECO:0000256" key="8">
    <source>
        <dbReference type="SAM" id="SignalP"/>
    </source>
</evidence>
<evidence type="ECO:0000313" key="10">
    <source>
        <dbReference type="EnsemblPlants" id="AES69493"/>
    </source>
</evidence>
<dbReference type="Pfam" id="PF00445">
    <property type="entry name" value="Ribonuclease_T2"/>
    <property type="match status" value="1"/>
</dbReference>
<keyword evidence="3" id="KW-0255">Endonuclease</keyword>
<keyword evidence="5" id="KW-1015">Disulfide bond</keyword>
<dbReference type="GO" id="GO:0006401">
    <property type="term" value="P:RNA catabolic process"/>
    <property type="evidence" value="ECO:0000318"/>
    <property type="project" value="GO_Central"/>
</dbReference>
<protein>
    <submittedName>
        <fullName evidence="9">Ribonuclease T2 family protein</fullName>
    </submittedName>
</protein>
<evidence type="ECO:0000256" key="4">
    <source>
        <dbReference type="ARBA" id="ARBA00022801"/>
    </source>
</evidence>